<feature type="transmembrane region" description="Helical" evidence="4">
    <location>
        <begin position="6"/>
        <end position="33"/>
    </location>
</feature>
<evidence type="ECO:0000313" key="7">
    <source>
        <dbReference type="Proteomes" id="UP000034738"/>
    </source>
</evidence>
<keyword evidence="3" id="KW-0732">Signal</keyword>
<keyword evidence="2" id="KW-0813">Transport</keyword>
<feature type="domain" description="Solute-binding protein family 5" evidence="5">
    <location>
        <begin position="79"/>
        <end position="341"/>
    </location>
</feature>
<dbReference type="Gene3D" id="3.10.105.10">
    <property type="entry name" value="Dipeptide-binding Protein, Domain 3"/>
    <property type="match status" value="1"/>
</dbReference>
<protein>
    <submittedName>
        <fullName evidence="6">Extracellular solute-binding protein family 5</fullName>
    </submittedName>
</protein>
<dbReference type="PIRSF" id="PIRSF002741">
    <property type="entry name" value="MppA"/>
    <property type="match status" value="1"/>
</dbReference>
<dbReference type="InterPro" id="IPR030678">
    <property type="entry name" value="Peptide/Ni-bd"/>
</dbReference>
<dbReference type="Proteomes" id="UP000034738">
    <property type="component" value="Unassembled WGS sequence"/>
</dbReference>
<evidence type="ECO:0000256" key="1">
    <source>
        <dbReference type="ARBA" id="ARBA00005695"/>
    </source>
</evidence>
<dbReference type="AlphaFoldDB" id="A0A0G0K2U9"/>
<dbReference type="PANTHER" id="PTHR30290:SF9">
    <property type="entry name" value="OLIGOPEPTIDE-BINDING PROTEIN APPA"/>
    <property type="match status" value="1"/>
</dbReference>
<proteinExistence type="inferred from homology"/>
<dbReference type="SUPFAM" id="SSF53850">
    <property type="entry name" value="Periplasmic binding protein-like II"/>
    <property type="match status" value="1"/>
</dbReference>
<evidence type="ECO:0000259" key="5">
    <source>
        <dbReference type="Pfam" id="PF00496"/>
    </source>
</evidence>
<accession>A0A0G0K2U9</accession>
<dbReference type="CDD" id="cd00995">
    <property type="entry name" value="PBP2_NikA_DppA_OppA_like"/>
    <property type="match status" value="1"/>
</dbReference>
<gene>
    <name evidence="6" type="ORF">US95_C0036G0010</name>
</gene>
<keyword evidence="4" id="KW-0472">Membrane</keyword>
<dbReference type="Gene3D" id="3.40.190.10">
    <property type="entry name" value="Periplasmic binding protein-like II"/>
    <property type="match status" value="2"/>
</dbReference>
<evidence type="ECO:0000313" key="6">
    <source>
        <dbReference type="EMBL" id="KKQ74048.1"/>
    </source>
</evidence>
<dbReference type="InterPro" id="IPR039424">
    <property type="entry name" value="SBP_5"/>
</dbReference>
<evidence type="ECO:0000256" key="4">
    <source>
        <dbReference type="SAM" id="Phobius"/>
    </source>
</evidence>
<reference evidence="6 7" key="1">
    <citation type="journal article" date="2015" name="Nature">
        <title>rRNA introns, odd ribosomes, and small enigmatic genomes across a large radiation of phyla.</title>
        <authorList>
            <person name="Brown C.T."/>
            <person name="Hug L.A."/>
            <person name="Thomas B.C."/>
            <person name="Sharon I."/>
            <person name="Castelle C.J."/>
            <person name="Singh A."/>
            <person name="Wilkins M.J."/>
            <person name="Williams K.H."/>
            <person name="Banfield J.F."/>
        </authorList>
    </citation>
    <scope>NUCLEOTIDE SEQUENCE [LARGE SCALE GENOMIC DNA]</scope>
</reference>
<evidence type="ECO:0000256" key="3">
    <source>
        <dbReference type="ARBA" id="ARBA00022729"/>
    </source>
</evidence>
<dbReference type="PANTHER" id="PTHR30290">
    <property type="entry name" value="PERIPLASMIC BINDING COMPONENT OF ABC TRANSPORTER"/>
    <property type="match status" value="1"/>
</dbReference>
<organism evidence="6 7">
    <name type="scientific">Candidatus Woesebacteria bacterium GW2011_GWB1_38_5</name>
    <dbReference type="NCBI Taxonomy" id="1618568"/>
    <lineage>
        <taxon>Bacteria</taxon>
        <taxon>Candidatus Woeseibacteriota</taxon>
    </lineage>
</organism>
<keyword evidence="4" id="KW-0812">Transmembrane</keyword>
<dbReference type="EMBL" id="LBUY01000036">
    <property type="protein sequence ID" value="KKQ74048.1"/>
    <property type="molecule type" value="Genomic_DNA"/>
</dbReference>
<dbReference type="GO" id="GO:0015833">
    <property type="term" value="P:peptide transport"/>
    <property type="evidence" value="ECO:0007669"/>
    <property type="project" value="TreeGrafter"/>
</dbReference>
<evidence type="ECO:0000256" key="2">
    <source>
        <dbReference type="ARBA" id="ARBA00022448"/>
    </source>
</evidence>
<dbReference type="Pfam" id="PF00496">
    <property type="entry name" value="SBP_bac_5"/>
    <property type="match status" value="1"/>
</dbReference>
<dbReference type="InterPro" id="IPR000914">
    <property type="entry name" value="SBP_5_dom"/>
</dbReference>
<dbReference type="GO" id="GO:1904680">
    <property type="term" value="F:peptide transmembrane transporter activity"/>
    <property type="evidence" value="ECO:0007669"/>
    <property type="project" value="TreeGrafter"/>
</dbReference>
<sequence length="441" mass="51528">MNFYIHLVAAFLVKFKLIIILSIFIGIFMFALINSALPRIRFSSVDRYGYTGRYTVEDLPIEISELISDGLVEIDNRSEIQPSIAKSWKIEDSGKEWTFEIGENIVWHDRKPLTAEDLNYNFEDVEISKNGNIIKFSLKEPYIPFAVLLEKPIFKKGLLGTGEWKVKDLVIKGGFVQKIIVEKDNNITVYKFYPTEEQSRFAFKMGEVDNLHLMTGKAPFDKWNNVEIQNVVNKNQVVVIFFNTQDPFLSDKNMRLALNYAIDKSHFDNRAFGPINPESVFYNQQVKNYNFDPEKARGLIKDLDNELPDDYEIKIISTPNLIDNADAIARMWRDMGVNSSVLVSSVIPTDYQAFITIFDIPKDPDQYSLWHSTYSLWHSTQSETNITKYKNLRIDKILEDGRVEQDKEKRKELYFDFQRFLIEDSPAIFLYHPVWYNIHRK</sequence>
<name>A0A0G0K2U9_9BACT</name>
<keyword evidence="4" id="KW-1133">Transmembrane helix</keyword>
<comment type="similarity">
    <text evidence="1">Belongs to the bacterial solute-binding protein 5 family.</text>
</comment>
<dbReference type="GO" id="GO:0043190">
    <property type="term" value="C:ATP-binding cassette (ABC) transporter complex"/>
    <property type="evidence" value="ECO:0007669"/>
    <property type="project" value="InterPro"/>
</dbReference>
<dbReference type="GO" id="GO:0042597">
    <property type="term" value="C:periplasmic space"/>
    <property type="evidence" value="ECO:0007669"/>
    <property type="project" value="UniProtKB-ARBA"/>
</dbReference>
<comment type="caution">
    <text evidence="6">The sequence shown here is derived from an EMBL/GenBank/DDBJ whole genome shotgun (WGS) entry which is preliminary data.</text>
</comment>